<dbReference type="InterPro" id="IPR006963">
    <property type="entry name" value="Mopterin_OxRdtase_4Fe-4S_dom"/>
</dbReference>
<dbReference type="Gene3D" id="3.40.228.10">
    <property type="entry name" value="Dimethylsulfoxide Reductase, domain 2"/>
    <property type="match status" value="1"/>
</dbReference>
<dbReference type="PANTHER" id="PTHR43742:SF9">
    <property type="entry name" value="TETRATHIONATE REDUCTASE SUBUNIT A"/>
    <property type="match status" value="1"/>
</dbReference>
<evidence type="ECO:0000256" key="8">
    <source>
        <dbReference type="ARBA" id="ARBA00023014"/>
    </source>
</evidence>
<dbReference type="Pfam" id="PF00384">
    <property type="entry name" value="Molybdopterin"/>
    <property type="match status" value="1"/>
</dbReference>
<organism evidence="10 11">
    <name type="scientific">Anaeromyxobacter oryzae</name>
    <dbReference type="NCBI Taxonomy" id="2918170"/>
    <lineage>
        <taxon>Bacteria</taxon>
        <taxon>Pseudomonadati</taxon>
        <taxon>Myxococcota</taxon>
        <taxon>Myxococcia</taxon>
        <taxon>Myxococcales</taxon>
        <taxon>Cystobacterineae</taxon>
        <taxon>Anaeromyxobacteraceae</taxon>
        <taxon>Anaeromyxobacter</taxon>
    </lineage>
</organism>
<dbReference type="InterPro" id="IPR009010">
    <property type="entry name" value="Asp_de-COase-like_dom_sf"/>
</dbReference>
<evidence type="ECO:0000256" key="2">
    <source>
        <dbReference type="ARBA" id="ARBA00022485"/>
    </source>
</evidence>
<dbReference type="Gene3D" id="2.40.40.20">
    <property type="match status" value="1"/>
</dbReference>
<keyword evidence="8" id="KW-0411">Iron-sulfur</keyword>
<dbReference type="InterPro" id="IPR050612">
    <property type="entry name" value="Prok_Mopterin_Oxidored"/>
</dbReference>
<keyword evidence="4" id="KW-0479">Metal-binding</keyword>
<keyword evidence="2" id="KW-0004">4Fe-4S</keyword>
<comment type="similarity">
    <text evidence="1">Belongs to the prokaryotic molybdopterin-containing oxidoreductase family.</text>
</comment>
<protein>
    <submittedName>
        <fullName evidence="10">Nitrate reductase</fullName>
    </submittedName>
</protein>
<keyword evidence="3" id="KW-0500">Molybdenum</keyword>
<keyword evidence="7" id="KW-0408">Iron</keyword>
<keyword evidence="5" id="KW-0732">Signal</keyword>
<dbReference type="PANTHER" id="PTHR43742">
    <property type="entry name" value="TRIMETHYLAMINE-N-OXIDE REDUCTASE"/>
    <property type="match status" value="1"/>
</dbReference>
<dbReference type="Gene3D" id="3.40.50.740">
    <property type="match status" value="1"/>
</dbReference>
<accession>A0ABN6MYI5</accession>
<evidence type="ECO:0000313" key="10">
    <source>
        <dbReference type="EMBL" id="BDG06039.1"/>
    </source>
</evidence>
<dbReference type="Pfam" id="PF01568">
    <property type="entry name" value="Molydop_binding"/>
    <property type="match status" value="1"/>
</dbReference>
<keyword evidence="11" id="KW-1185">Reference proteome</keyword>
<evidence type="ECO:0000256" key="6">
    <source>
        <dbReference type="ARBA" id="ARBA00023002"/>
    </source>
</evidence>
<dbReference type="RefSeq" id="WP_248355309.1">
    <property type="nucleotide sequence ID" value="NZ_AP025591.1"/>
</dbReference>
<dbReference type="InterPro" id="IPR006657">
    <property type="entry name" value="MoPterin_dinucl-bd_dom"/>
</dbReference>
<dbReference type="Proteomes" id="UP001162891">
    <property type="component" value="Chromosome"/>
</dbReference>
<dbReference type="PROSITE" id="PS51669">
    <property type="entry name" value="4FE4S_MOW_BIS_MGD"/>
    <property type="match status" value="1"/>
</dbReference>
<proteinExistence type="inferred from homology"/>
<evidence type="ECO:0000256" key="1">
    <source>
        <dbReference type="ARBA" id="ARBA00010312"/>
    </source>
</evidence>
<dbReference type="Pfam" id="PF04879">
    <property type="entry name" value="Molybdop_Fe4S4"/>
    <property type="match status" value="1"/>
</dbReference>
<evidence type="ECO:0000259" key="9">
    <source>
        <dbReference type="PROSITE" id="PS51669"/>
    </source>
</evidence>
<evidence type="ECO:0000313" key="11">
    <source>
        <dbReference type="Proteomes" id="UP001162891"/>
    </source>
</evidence>
<dbReference type="EMBL" id="AP025591">
    <property type="protein sequence ID" value="BDG06039.1"/>
    <property type="molecule type" value="Genomic_DNA"/>
</dbReference>
<evidence type="ECO:0000256" key="3">
    <source>
        <dbReference type="ARBA" id="ARBA00022505"/>
    </source>
</evidence>
<dbReference type="InterPro" id="IPR006311">
    <property type="entry name" value="TAT_signal"/>
</dbReference>
<feature type="domain" description="4Fe-4S Mo/W bis-MGD-type" evidence="9">
    <location>
        <begin position="45"/>
        <end position="101"/>
    </location>
</feature>
<gene>
    <name evidence="10" type="ORF">AMOR_50350</name>
</gene>
<dbReference type="InterPro" id="IPR006656">
    <property type="entry name" value="Mopterin_OxRdtase"/>
</dbReference>
<dbReference type="PROSITE" id="PS51318">
    <property type="entry name" value="TAT"/>
    <property type="match status" value="1"/>
</dbReference>
<keyword evidence="6" id="KW-0560">Oxidoreductase</keyword>
<dbReference type="SUPFAM" id="SSF53706">
    <property type="entry name" value="Formate dehydrogenase/DMSO reductase, domains 1-3"/>
    <property type="match status" value="1"/>
</dbReference>
<reference evidence="11" key="1">
    <citation type="journal article" date="2022" name="Int. J. Syst. Evol. Microbiol.">
        <title>Anaeromyxobacter oryzae sp. nov., Anaeromyxobacter diazotrophicus sp. nov. and Anaeromyxobacter paludicola sp. nov., isolated from paddy soils.</title>
        <authorList>
            <person name="Itoh H."/>
            <person name="Xu Z."/>
            <person name="Mise K."/>
            <person name="Masuda Y."/>
            <person name="Ushijima N."/>
            <person name="Hayakawa C."/>
            <person name="Shiratori Y."/>
            <person name="Senoo K."/>
        </authorList>
    </citation>
    <scope>NUCLEOTIDE SEQUENCE [LARGE SCALE GENOMIC DNA]</scope>
    <source>
        <strain evidence="11">Red232</strain>
    </source>
</reference>
<evidence type="ECO:0000256" key="7">
    <source>
        <dbReference type="ARBA" id="ARBA00023004"/>
    </source>
</evidence>
<dbReference type="SMART" id="SM00926">
    <property type="entry name" value="Molybdop_Fe4S4"/>
    <property type="match status" value="1"/>
</dbReference>
<dbReference type="SUPFAM" id="SSF50692">
    <property type="entry name" value="ADC-like"/>
    <property type="match status" value="1"/>
</dbReference>
<dbReference type="Gene3D" id="2.20.25.90">
    <property type="entry name" value="ADC-like domains"/>
    <property type="match status" value="1"/>
</dbReference>
<evidence type="ECO:0000256" key="4">
    <source>
        <dbReference type="ARBA" id="ARBA00022723"/>
    </source>
</evidence>
<dbReference type="Gene3D" id="3.30.2070.10">
    <property type="entry name" value="Formate dehydrogenase/DMSO reductase"/>
    <property type="match status" value="1"/>
</dbReference>
<evidence type="ECO:0000256" key="5">
    <source>
        <dbReference type="ARBA" id="ARBA00022729"/>
    </source>
</evidence>
<name>A0ABN6MYI5_9BACT</name>
<sequence length="746" mass="80932">MAITRRKFIQIGAAGAGGAAVASGLGTRWWGLDRDPVPDPGTDGDRVVASYCELCFWGCGVLAHVKDGRVTKITGNPEHPLSRGMLCPRGAGATGLLYDPDRLRRPLVRRAKRGEDVFEEVSWDAALNETGEKLLQVKARHGAEAVALFTHGSGGVWFKHFMKAWGSPNVGAPSYAQCRGPREAAFTLTFGTPLGSPEPIDLANARCITLIGSHLGENMHNTQVQELAEAIGKGAGLVVVDPRFSVAASKAKFWLPVKPGTDIALLLAWMNVLVAEKLYDAEYVARYAEGFDALAAHVADKTPEWAYAITGVRPELIRASARFIGGARPASLVHPGRHTVWYGDDTQRERAMAILAALLGSWGRRGGYLTASKFPVPAYPLPADLPHAPAKDPTDKPKAGGYPLATEVLASGLCDATKPGHALYDLKAWIVYGCNLLQAMPNRKELLDTIQNLEFMVAIDVLPAEVTGWADVVLPESTYLERDDDVSAPPYKRPFVALRQAAVEPMYDSRPGWWIAKALAEHVGLGGWFPWKDAKEYVRTRLAQKGLPYDELAAKGVLLGPAAPTCEEEGAPVGAATENGKIQLFSKELAQLGFDPLPVYVPQDEGPPGHFRLLSGRAPLHTFGRTVNNRLLAEPFPENEVWLNADAARSLPGFELRPLENGERVVLVNQDGIRSTPVKVKLTQRIRGDCVYLVHGWGQTARRLRYAHGRGASDSLLTSRYKVDPIMGGTGMNVNFVRLERAGEAA</sequence>